<dbReference type="InterPro" id="IPR054463">
    <property type="entry name" value="PexRD54_WY"/>
</dbReference>
<evidence type="ECO:0000256" key="2">
    <source>
        <dbReference type="ARBA" id="ARBA00004613"/>
    </source>
</evidence>
<evidence type="ECO:0000256" key="4">
    <source>
        <dbReference type="ARBA" id="ARBA00022525"/>
    </source>
</evidence>
<comment type="similarity">
    <text evidence="3">Belongs to the RxLR effector family.</text>
</comment>
<reference evidence="10" key="1">
    <citation type="submission" date="2017-03" db="EMBL/GenBank/DDBJ databases">
        <title>Phytopthora megakarya and P. palmivora, two closely related causual agents of cacao black pod achieved similar genome size and gene model numbers by different mechanisms.</title>
        <authorList>
            <person name="Ali S."/>
            <person name="Shao J."/>
            <person name="Larry D.J."/>
            <person name="Kronmiller B."/>
            <person name="Shen D."/>
            <person name="Strem M.D."/>
            <person name="Melnick R.L."/>
            <person name="Guiltinan M.J."/>
            <person name="Tyler B.M."/>
            <person name="Meinhardt L.W."/>
            <person name="Bailey B.A."/>
        </authorList>
    </citation>
    <scope>NUCLEOTIDE SEQUENCE [LARGE SCALE GENOMIC DNA]</scope>
    <source>
        <strain evidence="10">zdho120</strain>
    </source>
</reference>
<feature type="domain" description="RXLR phytopathogen effector protein WY-domain" evidence="7">
    <location>
        <begin position="127"/>
        <end position="177"/>
    </location>
</feature>
<proteinExistence type="inferred from homology"/>
<sequence>MFFAEFNTVSARIHLNEPITSKADAGVQRTLTESKNMSSSKLLLRSYKSGGGGDNNEDRVDTQTLSSKIPGLVSKLFRSSSTQDKTIIRWLEAQKHPEEILKILNVGKSVAKRDDEDLLQWLRYVVAFRNKKGQSAFTDLDLYSILRKTNSREELVKAFQSLEDVPDLRTLATNMQKSMSGNTNINNFQASVNPDVLFDMVQLSALGGKLNGSPMFTQWLKYANTFREKRGIMMTTKCLICFGKRCQKKMLHVPGMKNHADSMLRWLSFESKTSHKVINDVWLNAKVSPEEVFKILQLNRASMTAFDDNRMLFQWIRYFERYRESVMKLDNISIYDKKLRMTLQKNNVMMNDAQFATLFQVIKDAPQLKRIGESMQTSVFKELLSKGFDPSSFSSLLSIPYAFD</sequence>
<dbReference type="GO" id="GO:0043657">
    <property type="term" value="C:host cell"/>
    <property type="evidence" value="ECO:0007669"/>
    <property type="project" value="UniProtKB-SubCell"/>
</dbReference>
<evidence type="ECO:0000256" key="1">
    <source>
        <dbReference type="ARBA" id="ARBA00004340"/>
    </source>
</evidence>
<comment type="caution">
    <text evidence="9">The sequence shown here is derived from an EMBL/GenBank/DDBJ whole genome shotgun (WGS) entry which is preliminary data.</text>
</comment>
<comment type="subcellular location">
    <subcellularLocation>
        <location evidence="1">Host cell</location>
    </subcellularLocation>
    <subcellularLocation>
        <location evidence="2">Secreted</location>
    </subcellularLocation>
</comment>
<dbReference type="GO" id="GO:0005576">
    <property type="term" value="C:extracellular region"/>
    <property type="evidence" value="ECO:0007669"/>
    <property type="project" value="UniProtKB-SubCell"/>
</dbReference>
<evidence type="ECO:0000256" key="6">
    <source>
        <dbReference type="ARBA" id="ARBA00023026"/>
    </source>
</evidence>
<keyword evidence="4" id="KW-0964">Secreted</keyword>
<dbReference type="Proteomes" id="UP000198211">
    <property type="component" value="Unassembled WGS sequence"/>
</dbReference>
<gene>
    <name evidence="9" type="ORF">PHMEG_00010448</name>
</gene>
<evidence type="ECO:0000259" key="7">
    <source>
        <dbReference type="Pfam" id="PF18634"/>
    </source>
</evidence>
<dbReference type="Pfam" id="PF22748">
    <property type="entry name" value="PexRD54_WY"/>
    <property type="match status" value="1"/>
</dbReference>
<feature type="domain" description="RxLR effector PexRD54 WY" evidence="8">
    <location>
        <begin position="277"/>
        <end position="318"/>
    </location>
</feature>
<dbReference type="AlphaFoldDB" id="A0A225WDN9"/>
<protein>
    <submittedName>
        <fullName evidence="9">RxLR effector protein</fullName>
    </submittedName>
</protein>
<keyword evidence="10" id="KW-1185">Reference proteome</keyword>
<dbReference type="Pfam" id="PF18634">
    <property type="entry name" value="RXLR_WY"/>
    <property type="match status" value="1"/>
</dbReference>
<evidence type="ECO:0000256" key="3">
    <source>
        <dbReference type="ARBA" id="ARBA00010400"/>
    </source>
</evidence>
<name>A0A225WDN9_9STRA</name>
<dbReference type="OrthoDB" id="109324at2759"/>
<evidence type="ECO:0000313" key="10">
    <source>
        <dbReference type="Proteomes" id="UP000198211"/>
    </source>
</evidence>
<organism evidence="9 10">
    <name type="scientific">Phytophthora megakarya</name>
    <dbReference type="NCBI Taxonomy" id="4795"/>
    <lineage>
        <taxon>Eukaryota</taxon>
        <taxon>Sar</taxon>
        <taxon>Stramenopiles</taxon>
        <taxon>Oomycota</taxon>
        <taxon>Peronosporomycetes</taxon>
        <taxon>Peronosporales</taxon>
        <taxon>Peronosporaceae</taxon>
        <taxon>Phytophthora</taxon>
    </lineage>
</organism>
<evidence type="ECO:0000259" key="8">
    <source>
        <dbReference type="Pfam" id="PF22748"/>
    </source>
</evidence>
<keyword evidence="5" id="KW-0732">Signal</keyword>
<accession>A0A225WDN9</accession>
<dbReference type="EMBL" id="NBNE01001043">
    <property type="protein sequence ID" value="OWZ15843.1"/>
    <property type="molecule type" value="Genomic_DNA"/>
</dbReference>
<evidence type="ECO:0000256" key="5">
    <source>
        <dbReference type="ARBA" id="ARBA00022729"/>
    </source>
</evidence>
<keyword evidence="6" id="KW-0843">Virulence</keyword>
<dbReference type="InterPro" id="IPR040786">
    <property type="entry name" value="RXLR_WY"/>
</dbReference>
<evidence type="ECO:0000313" key="9">
    <source>
        <dbReference type="EMBL" id="OWZ15843.1"/>
    </source>
</evidence>